<dbReference type="PANTHER" id="PTHR15696">
    <property type="entry name" value="SMG-7 SUPPRESSOR WITH MORPHOLOGICAL EFFECT ON GENITALIA PROTEIN 7"/>
    <property type="match status" value="1"/>
</dbReference>
<dbReference type="Pfam" id="PF10373">
    <property type="entry name" value="EST1_DNA_bind"/>
    <property type="match status" value="1"/>
</dbReference>
<proteinExistence type="predicted"/>
<dbReference type="Pfam" id="PF10374">
    <property type="entry name" value="EST1"/>
    <property type="match status" value="1"/>
</dbReference>
<feature type="region of interest" description="Disordered" evidence="2">
    <location>
        <begin position="742"/>
        <end position="775"/>
    </location>
</feature>
<dbReference type="InterPro" id="IPR018834">
    <property type="entry name" value="DNA/RNA-bd_Est1-type"/>
</dbReference>
<protein>
    <recommendedName>
        <fullName evidence="1">Nonsense-mediated mRNA decay factor</fullName>
    </recommendedName>
</protein>
<keyword evidence="1" id="KW-0539">Nucleus</keyword>
<evidence type="ECO:0000259" key="4">
    <source>
        <dbReference type="Pfam" id="PF10374"/>
    </source>
</evidence>
<dbReference type="InterPro" id="IPR045153">
    <property type="entry name" value="Est1/Ebs1-like"/>
</dbReference>
<evidence type="ECO:0000256" key="2">
    <source>
        <dbReference type="SAM" id="MobiDB-lite"/>
    </source>
</evidence>
<feature type="compositionally biased region" description="Polar residues" evidence="2">
    <location>
        <begin position="751"/>
        <end position="775"/>
    </location>
</feature>
<keyword evidence="1" id="KW-0866">Nonsense-mediated mRNA decay</keyword>
<accession>A0ABR1T5H8</accession>
<feature type="region of interest" description="Disordered" evidence="2">
    <location>
        <begin position="983"/>
        <end position="1040"/>
    </location>
</feature>
<organism evidence="5 6">
    <name type="scientific">Apiospora rasikravindrae</name>
    <dbReference type="NCBI Taxonomy" id="990691"/>
    <lineage>
        <taxon>Eukaryota</taxon>
        <taxon>Fungi</taxon>
        <taxon>Dikarya</taxon>
        <taxon>Ascomycota</taxon>
        <taxon>Pezizomycotina</taxon>
        <taxon>Sordariomycetes</taxon>
        <taxon>Xylariomycetidae</taxon>
        <taxon>Amphisphaeriales</taxon>
        <taxon>Apiosporaceae</taxon>
        <taxon>Apiospora</taxon>
    </lineage>
</organism>
<evidence type="ECO:0000256" key="1">
    <source>
        <dbReference type="RuleBase" id="RU369098"/>
    </source>
</evidence>
<feature type="region of interest" description="Disordered" evidence="2">
    <location>
        <begin position="661"/>
        <end position="699"/>
    </location>
</feature>
<evidence type="ECO:0000259" key="3">
    <source>
        <dbReference type="Pfam" id="PF10373"/>
    </source>
</evidence>
<sequence length="1151" mass="124811">MFSSSSAAPTTTSAHPPAALLVPPPSRMNCYGSLAQSTICPDFEEASSFREKIQQKIEELQSIEPKVSVNYTARLEQIETLMQQYRLACVTAIFADFAFAQKQDIETVLWSTHTMFNNTYRRVLSRIGDRSQVVQKRKVDKLYRDFLKYSQLFYKGYVQRLAGSYDITELRQAAHGLEVEPQGVQIPGPLPAAMRAALVNACYMTLVRLGDLARYRCQHAEKATKGSFDTALTYYGLASMLDPDDGTCHHQMAVLHQIQGQQLEIIYRFHRSISIAKPYELGPGNLQKAFDRHQNQSNSRRGPAKDPAEAIVSWFVKLHAHYAKGKKFSVQKELEDEVLHQLEMSVKGEGNEDVVRKMILINIAAYDIAKENLKNPDKWSMEGSQTCQYVLNFNLRTILVLLRQLLTALQTDSGITLASNQEDGGAECTVEFSASLSKLISLCRVSIAWLYVTRSDLNEYQDHLDQKAREDVHRLLAEVLTRLLPHALVNNSAAQSNYLLPEDTEIIGLRPLTDEQLPLFIHDKITGVAGSTHCRKELKPRKEVTRPHLKPRTETLWRIRDILLCGIYLAASHESPLIMTGGTDGTRTWVYPDDSVKGLGSAQDPRAPSIRPLGETDLSNLFEDLTMTSGQQTDSVPAPTAQGSLEGLLSPAVLAANSPMRKGALSSKPNGTAARGTPKRTQAKAAARQSEAEELDMDQMVNDMVDDLTGNGDENDDSLLQPSSALADTSYGMNSSTANEIFGQLGLGPTHSLSSDHGPNPRAAQSVSPTGAPLTNSIPSHPWGYSLSASTTALDSSLHSMGNGRDIPRTITSPTPALGGSVGAFEHMIPPTYGSYRGAESLGPAHPTTSGFASGLGSISGNSRISPTTYGQMEVGSLGASAGTASPDFANAQRNLARDRLASDLFAQYGASSAQRSPAMNPSVPGIFRSGHSPLPGVRRTGSMSPSMADNRNLLDALKSGQARDKASSNEQLLAQLSGIQNGVGRAHQPRRSGPIDMNNHNGQRQPGYASPLAGGYSNQLGLSPHAVGSPHQRSQGSLGSFEGQLSSLNYGENSVGRTGSPWTFSHPSQIWTGTPATAAQPAQVGMVECNGNYYNSSTAFGRSGEGNNREDPTHFRNKIKQFGGAEKASAYDRAILESALADAHNKPPRK</sequence>
<dbReference type="InterPro" id="IPR019458">
    <property type="entry name" value="Est1-like_N"/>
</dbReference>
<keyword evidence="6" id="KW-1185">Reference proteome</keyword>
<gene>
    <name evidence="5" type="ORF">PG993_006368</name>
</gene>
<dbReference type="PANTHER" id="PTHR15696:SF36">
    <property type="entry name" value="NONSENSE-MEDIATED MRNA DECAY FACTOR"/>
    <property type="match status" value="1"/>
</dbReference>
<name>A0ABR1T5H8_9PEZI</name>
<dbReference type="Gene3D" id="1.25.40.10">
    <property type="entry name" value="Tetratricopeptide repeat domain"/>
    <property type="match status" value="1"/>
</dbReference>
<dbReference type="InterPro" id="IPR011990">
    <property type="entry name" value="TPR-like_helical_dom_sf"/>
</dbReference>
<dbReference type="SUPFAM" id="SSF48452">
    <property type="entry name" value="TPR-like"/>
    <property type="match status" value="1"/>
</dbReference>
<dbReference type="Proteomes" id="UP001444661">
    <property type="component" value="Unassembled WGS sequence"/>
</dbReference>
<comment type="subcellular location">
    <subcellularLocation>
        <location evidence="1">Nucleus</location>
    </subcellularLocation>
</comment>
<feature type="domain" description="Telomerase activating protein Est1-like N-terminal" evidence="4">
    <location>
        <begin position="104"/>
        <end position="219"/>
    </location>
</feature>
<dbReference type="EMBL" id="JAQQWK010000005">
    <property type="protein sequence ID" value="KAK8041845.1"/>
    <property type="molecule type" value="Genomic_DNA"/>
</dbReference>
<comment type="caution">
    <text evidence="5">The sequence shown here is derived from an EMBL/GenBank/DDBJ whole genome shotgun (WGS) entry which is preliminary data.</text>
</comment>
<feature type="domain" description="DNA/RNA-binding" evidence="3">
    <location>
        <begin position="231"/>
        <end position="514"/>
    </location>
</feature>
<evidence type="ECO:0000313" key="5">
    <source>
        <dbReference type="EMBL" id="KAK8041845.1"/>
    </source>
</evidence>
<evidence type="ECO:0000313" key="6">
    <source>
        <dbReference type="Proteomes" id="UP001444661"/>
    </source>
</evidence>
<comment type="function">
    <text evidence="1">Plays a role in nonsense-mediated mRNA decay.</text>
</comment>
<reference evidence="5 6" key="1">
    <citation type="submission" date="2023-01" db="EMBL/GenBank/DDBJ databases">
        <title>Analysis of 21 Apiospora genomes using comparative genomics revels a genus with tremendous synthesis potential of carbohydrate active enzymes and secondary metabolites.</title>
        <authorList>
            <person name="Sorensen T."/>
        </authorList>
    </citation>
    <scope>NUCLEOTIDE SEQUENCE [LARGE SCALE GENOMIC DNA]</scope>
    <source>
        <strain evidence="5 6">CBS 33761</strain>
    </source>
</reference>